<keyword evidence="2" id="KW-0808">Transferase</keyword>
<dbReference type="Gene3D" id="3.40.50.150">
    <property type="entry name" value="Vaccinia Virus protein VP39"/>
    <property type="match status" value="1"/>
</dbReference>
<dbReference type="EC" id="2.1.1.-" evidence="2"/>
<dbReference type="CDD" id="cd02440">
    <property type="entry name" value="AdoMet_MTases"/>
    <property type="match status" value="1"/>
</dbReference>
<reference evidence="2 3" key="1">
    <citation type="submission" date="2024-09" db="EMBL/GenBank/DDBJ databases">
        <authorList>
            <person name="Sun Q."/>
            <person name="Mori K."/>
        </authorList>
    </citation>
    <scope>NUCLEOTIDE SEQUENCE [LARGE SCALE GENOMIC DNA]</scope>
    <source>
        <strain evidence="2 3">JCM 3324</strain>
    </source>
</reference>
<keyword evidence="2" id="KW-0489">Methyltransferase</keyword>
<dbReference type="RefSeq" id="WP_364363562.1">
    <property type="nucleotide sequence ID" value="NZ_JBHMCF010000029.1"/>
</dbReference>
<dbReference type="SUPFAM" id="SSF53335">
    <property type="entry name" value="S-adenosyl-L-methionine-dependent methyltransferases"/>
    <property type="match status" value="1"/>
</dbReference>
<accession>A0ABV5NRU3</accession>
<name>A0ABV5NRU3_9ACTN</name>
<dbReference type="InterPro" id="IPR029063">
    <property type="entry name" value="SAM-dependent_MTases_sf"/>
</dbReference>
<evidence type="ECO:0000259" key="1">
    <source>
        <dbReference type="Pfam" id="PF08242"/>
    </source>
</evidence>
<protein>
    <submittedName>
        <fullName evidence="2">Class I SAM-dependent methyltransferase</fullName>
        <ecNumber evidence="2">2.1.1.-</ecNumber>
    </submittedName>
</protein>
<dbReference type="InterPro" id="IPR013217">
    <property type="entry name" value="Methyltransf_12"/>
</dbReference>
<dbReference type="EMBL" id="JBHMCF010000029">
    <property type="protein sequence ID" value="MFB9473039.1"/>
    <property type="molecule type" value="Genomic_DNA"/>
</dbReference>
<dbReference type="PANTHER" id="PTHR43861">
    <property type="entry name" value="TRANS-ACONITATE 2-METHYLTRANSFERASE-RELATED"/>
    <property type="match status" value="1"/>
</dbReference>
<dbReference type="Pfam" id="PF08242">
    <property type="entry name" value="Methyltransf_12"/>
    <property type="match status" value="1"/>
</dbReference>
<comment type="caution">
    <text evidence="2">The sequence shown here is derived from an EMBL/GenBank/DDBJ whole genome shotgun (WGS) entry which is preliminary data.</text>
</comment>
<evidence type="ECO:0000313" key="3">
    <source>
        <dbReference type="Proteomes" id="UP001589568"/>
    </source>
</evidence>
<dbReference type="Proteomes" id="UP001589568">
    <property type="component" value="Unassembled WGS sequence"/>
</dbReference>
<gene>
    <name evidence="2" type="ORF">ACFFR3_26360</name>
</gene>
<evidence type="ECO:0000313" key="2">
    <source>
        <dbReference type="EMBL" id="MFB9473039.1"/>
    </source>
</evidence>
<feature type="domain" description="Methyltransferase type 12" evidence="1">
    <location>
        <begin position="55"/>
        <end position="149"/>
    </location>
</feature>
<dbReference type="GO" id="GO:0032259">
    <property type="term" value="P:methylation"/>
    <property type="evidence" value="ECO:0007669"/>
    <property type="project" value="UniProtKB-KW"/>
</dbReference>
<keyword evidence="3" id="KW-1185">Reference proteome</keyword>
<proteinExistence type="predicted"/>
<dbReference type="PANTHER" id="PTHR43861:SF1">
    <property type="entry name" value="TRANS-ACONITATE 2-METHYLTRANSFERASE"/>
    <property type="match status" value="1"/>
</dbReference>
<organism evidence="2 3">
    <name type="scientific">Nonomuraea salmonea</name>
    <dbReference type="NCBI Taxonomy" id="46181"/>
    <lineage>
        <taxon>Bacteria</taxon>
        <taxon>Bacillati</taxon>
        <taxon>Actinomycetota</taxon>
        <taxon>Actinomycetes</taxon>
        <taxon>Streptosporangiales</taxon>
        <taxon>Streptosporangiaceae</taxon>
        <taxon>Nonomuraea</taxon>
    </lineage>
</organism>
<dbReference type="GO" id="GO:0008168">
    <property type="term" value="F:methyltransferase activity"/>
    <property type="evidence" value="ECO:0007669"/>
    <property type="project" value="UniProtKB-KW"/>
</dbReference>
<sequence length="272" mass="29955">MADYLRINRDNWNARVPVHVASSFYDVAGFKSGRSPLRAFEIEEMGEVAGRSLVHLQCHFGLDTLSWARRGAEVTGLDLSDAAIDQAERIAAECGIPARFVTADVYDAPEALGATYDIVYTGIGALVWLPDLTRWAGTVARLLKPGGFLYVADFHPFTEVLDDETGTKVTNDYFDRGPHVWDYPHTYTGPEVLEHQTSVEFRHGMGEIVTAVANAGLRLEFLHEHDHTLFRRFDTYTERDGGYRPPAGAPRVPLMFSLRATASPAGSGVPGG</sequence>